<comment type="caution">
    <text evidence="2">The sequence shown here is derived from an EMBL/GenBank/DDBJ whole genome shotgun (WGS) entry which is preliminary data.</text>
</comment>
<evidence type="ECO:0000313" key="2">
    <source>
        <dbReference type="EMBL" id="TCS41606.1"/>
    </source>
</evidence>
<dbReference type="InterPro" id="IPR007139">
    <property type="entry name" value="DUF349"/>
</dbReference>
<name>A0A4R3I6K7_9GAMM</name>
<gene>
    <name evidence="2" type="ORF">BCF53_10533</name>
</gene>
<organism evidence="2 3">
    <name type="scientific">Reinekea marinisedimentorum</name>
    <dbReference type="NCBI Taxonomy" id="230495"/>
    <lineage>
        <taxon>Bacteria</taxon>
        <taxon>Pseudomonadati</taxon>
        <taxon>Pseudomonadota</taxon>
        <taxon>Gammaproteobacteria</taxon>
        <taxon>Oceanospirillales</taxon>
        <taxon>Saccharospirillaceae</taxon>
        <taxon>Reinekea</taxon>
    </lineage>
</organism>
<sequence>MFRNFFKRKATTPDVKRKPVAQPIVQQPAGTLAQAVEAINTAQPREQAQRLRKLAEKIDNKEWSAEEASGLLQGDARLMVAIEFDLSLPSISEAQWQALVTEGFSAKVKKTAAENIESEALLQSLAKQTRGKDKAVYRILQAKLDAITELKKQQQAALDKQVAILDGLEKLAKASLEPMYEAKLKGLVDQWHAQADVAAEKTARFDQLVAEVREKIDAEKQKAAAEAEAEQVNAEQAVAEEAVQEPVADAEAEPEPDHSAASEARAALLNELNQSLLQTLQQEPLAAEQVTALQQQLLQAQHAWRESEAELKASDADNQRLHQVSTAIEVTLPKFLKLVEASESTEQLIARLTTDSTEAFSLAAELEGIIKELSWLVKTQSVSIFEQIQQALAVVKEKRAELQAQEAEHVRAIRGQLRRCTAAVTDGHLRRASGLFHGAEDMLKKFELEAHAGVKKQYEETREALEKLRDWQAYAVLPKKEALIKRMEALVDQHIDPELRSNSIREMQDEWKLLSRGLQDKHQELWQTFHELADKAYEPCREYFKEQRHLREVNLEKRREVVEQLKTYSGLVNWQQPDVKELDQVLQVARNDWRKYSPVDRMANKKVQAEFDALHKKMFDAMRTQQDVHKAAKQSIIEQSRQLLSQEDVREATEQAKALQQQWKQAGMIARKDEQALWKEFRTVCDELFGRRDEETSRVRADEDANLVSAEKIIAAIEALAEQPPYKAGKSQFNELTDQFRQMGTLPRTRQQKVNAQFNKACETFEQLCAKEARMEKDAQWLAVIDWVKQARFGSADAAAWAEIKLPAQAKGLNERVDAWQLPASEENLALLHDKTIELEILAEADSPEEDSAQRMAMQVSLLSNGVGATNELADFHQQVAAWLAIGAVAQAEYELLEARMKRARQIRLA</sequence>
<evidence type="ECO:0000313" key="3">
    <source>
        <dbReference type="Proteomes" id="UP000295793"/>
    </source>
</evidence>
<reference evidence="2 3" key="1">
    <citation type="submission" date="2019-03" db="EMBL/GenBank/DDBJ databases">
        <title>Genomic Encyclopedia of Archaeal and Bacterial Type Strains, Phase II (KMG-II): from individual species to whole genera.</title>
        <authorList>
            <person name="Goeker M."/>
        </authorList>
    </citation>
    <scope>NUCLEOTIDE SEQUENCE [LARGE SCALE GENOMIC DNA]</scope>
    <source>
        <strain evidence="2 3">DSM 15388</strain>
    </source>
</reference>
<dbReference type="EMBL" id="SLZR01000005">
    <property type="protein sequence ID" value="TCS41606.1"/>
    <property type="molecule type" value="Genomic_DNA"/>
</dbReference>
<dbReference type="Pfam" id="PF03993">
    <property type="entry name" value="DUF349"/>
    <property type="match status" value="4"/>
</dbReference>
<evidence type="ECO:0000256" key="1">
    <source>
        <dbReference type="SAM" id="MobiDB-lite"/>
    </source>
</evidence>
<dbReference type="OrthoDB" id="5523335at2"/>
<accession>A0A4R3I6K7</accession>
<protein>
    <submittedName>
        <fullName evidence="2">Uncharacterized protein DUF349</fullName>
    </submittedName>
</protein>
<dbReference type="AlphaFoldDB" id="A0A4R3I6K7"/>
<feature type="compositionally biased region" description="Low complexity" evidence="1">
    <location>
        <begin position="226"/>
        <end position="247"/>
    </location>
</feature>
<dbReference type="Proteomes" id="UP000295793">
    <property type="component" value="Unassembled WGS sequence"/>
</dbReference>
<proteinExistence type="predicted"/>
<dbReference type="RefSeq" id="WP_132700994.1">
    <property type="nucleotide sequence ID" value="NZ_SLZR01000005.1"/>
</dbReference>
<feature type="region of interest" description="Disordered" evidence="1">
    <location>
        <begin position="226"/>
        <end position="262"/>
    </location>
</feature>
<keyword evidence="3" id="KW-1185">Reference proteome</keyword>